<dbReference type="EMBL" id="CP012661">
    <property type="protein sequence ID" value="AMY70327.1"/>
    <property type="molecule type" value="Genomic_DNA"/>
</dbReference>
<dbReference type="InterPro" id="IPR014757">
    <property type="entry name" value="Tscrpt_reg_IclR_C"/>
</dbReference>
<dbReference type="SUPFAM" id="SSF46785">
    <property type="entry name" value="Winged helix' DNA-binding domain"/>
    <property type="match status" value="1"/>
</dbReference>
<dbReference type="PROSITE" id="PS51077">
    <property type="entry name" value="HTH_ICLR"/>
    <property type="match status" value="1"/>
</dbReference>
<evidence type="ECO:0000256" key="2">
    <source>
        <dbReference type="ARBA" id="ARBA00023125"/>
    </source>
</evidence>
<dbReference type="SUPFAM" id="SSF55781">
    <property type="entry name" value="GAF domain-like"/>
    <property type="match status" value="1"/>
</dbReference>
<dbReference type="Pfam" id="PF01614">
    <property type="entry name" value="IclR_C"/>
    <property type="match status" value="1"/>
</dbReference>
<keyword evidence="2" id="KW-0238">DNA-binding</keyword>
<dbReference type="GO" id="GO:0045892">
    <property type="term" value="P:negative regulation of DNA-templated transcription"/>
    <property type="evidence" value="ECO:0007669"/>
    <property type="project" value="TreeGrafter"/>
</dbReference>
<accession>A0A159Z530</accession>
<gene>
    <name evidence="6" type="ORF">AKL17_3094</name>
</gene>
<keyword evidence="1" id="KW-0805">Transcription regulation</keyword>
<dbReference type="InterPro" id="IPR036388">
    <property type="entry name" value="WH-like_DNA-bd_sf"/>
</dbReference>
<evidence type="ECO:0000256" key="3">
    <source>
        <dbReference type="ARBA" id="ARBA00023163"/>
    </source>
</evidence>
<dbReference type="KEGG" id="daa:AKL17_3094"/>
<dbReference type="GO" id="GO:0003700">
    <property type="term" value="F:DNA-binding transcription factor activity"/>
    <property type="evidence" value="ECO:0007669"/>
    <property type="project" value="TreeGrafter"/>
</dbReference>
<evidence type="ECO:0000259" key="4">
    <source>
        <dbReference type="PROSITE" id="PS51077"/>
    </source>
</evidence>
<keyword evidence="3" id="KW-0804">Transcription</keyword>
<evidence type="ECO:0000259" key="5">
    <source>
        <dbReference type="PROSITE" id="PS51078"/>
    </source>
</evidence>
<dbReference type="Proteomes" id="UP000076128">
    <property type="component" value="Chromosome"/>
</dbReference>
<sequence>MSGTVEKALKLLELLSKYDGPVRMAELSRAADMNKSTAYRMLEVMSQMGYVTQDEPNGRYMMTTRMWEIGVRAFQRNDLRVAARPYLQELMEKTEETAILTRRDGCDVIIVEKVDCAQQLQAMVPLGSRSPIHASSFGKAFLMVEPADRVKALGADLKRFTDQTITDLAALQANLDKARTEGAAVGVNEYRDGVAGVAAPVIGTDGVTYGAIGISLPSFRLTDGARPRFLTAVSEVARRFSEQIGHRLSA</sequence>
<dbReference type="InterPro" id="IPR050707">
    <property type="entry name" value="HTH_MetabolicPath_Reg"/>
</dbReference>
<dbReference type="GO" id="GO:0003677">
    <property type="term" value="F:DNA binding"/>
    <property type="evidence" value="ECO:0007669"/>
    <property type="project" value="UniProtKB-KW"/>
</dbReference>
<reference evidence="6 7" key="1">
    <citation type="submission" date="2015-09" db="EMBL/GenBank/DDBJ databases">
        <title>Complete genome sequence of Defluviimonas alba cai42t isolated from an oilfield in Xinjiang.</title>
        <authorList>
            <person name="Geng S."/>
            <person name="Pan X."/>
            <person name="Wu X."/>
        </authorList>
    </citation>
    <scope>NUCLEOTIDE SEQUENCE [LARGE SCALE GENOMIC DNA]</scope>
    <source>
        <strain evidence="7">cai42</strain>
    </source>
</reference>
<proteinExistence type="predicted"/>
<feature type="domain" description="HTH iclR-type" evidence="4">
    <location>
        <begin position="2"/>
        <end position="64"/>
    </location>
</feature>
<dbReference type="SMART" id="SM00346">
    <property type="entry name" value="HTH_ICLR"/>
    <property type="match status" value="1"/>
</dbReference>
<dbReference type="Pfam" id="PF09339">
    <property type="entry name" value="HTH_IclR"/>
    <property type="match status" value="1"/>
</dbReference>
<evidence type="ECO:0000256" key="1">
    <source>
        <dbReference type="ARBA" id="ARBA00023015"/>
    </source>
</evidence>
<dbReference type="InterPro" id="IPR036390">
    <property type="entry name" value="WH_DNA-bd_sf"/>
</dbReference>
<dbReference type="Gene3D" id="3.30.450.40">
    <property type="match status" value="1"/>
</dbReference>
<dbReference type="AlphaFoldDB" id="A0A159Z530"/>
<protein>
    <submittedName>
        <fullName evidence="6">IclR family transcriptional regulator</fullName>
    </submittedName>
</protein>
<name>A0A159Z530_9RHOB</name>
<keyword evidence="7" id="KW-1185">Reference proteome</keyword>
<dbReference type="PANTHER" id="PTHR30136">
    <property type="entry name" value="HELIX-TURN-HELIX TRANSCRIPTIONAL REGULATOR, ICLR FAMILY"/>
    <property type="match status" value="1"/>
</dbReference>
<evidence type="ECO:0000313" key="6">
    <source>
        <dbReference type="EMBL" id="AMY70327.1"/>
    </source>
</evidence>
<dbReference type="PANTHER" id="PTHR30136:SF24">
    <property type="entry name" value="HTH-TYPE TRANSCRIPTIONAL REPRESSOR ALLR"/>
    <property type="match status" value="1"/>
</dbReference>
<feature type="domain" description="IclR-ED" evidence="5">
    <location>
        <begin position="65"/>
        <end position="246"/>
    </location>
</feature>
<dbReference type="Gene3D" id="1.10.10.10">
    <property type="entry name" value="Winged helix-like DNA-binding domain superfamily/Winged helix DNA-binding domain"/>
    <property type="match status" value="1"/>
</dbReference>
<evidence type="ECO:0000313" key="7">
    <source>
        <dbReference type="Proteomes" id="UP000076128"/>
    </source>
</evidence>
<dbReference type="RefSeq" id="WP_066814541.1">
    <property type="nucleotide sequence ID" value="NZ_CP012661.1"/>
</dbReference>
<organism evidence="6 7">
    <name type="scientific">Frigidibacter mobilis</name>
    <dbReference type="NCBI Taxonomy" id="1335048"/>
    <lineage>
        <taxon>Bacteria</taxon>
        <taxon>Pseudomonadati</taxon>
        <taxon>Pseudomonadota</taxon>
        <taxon>Alphaproteobacteria</taxon>
        <taxon>Rhodobacterales</taxon>
        <taxon>Paracoccaceae</taxon>
        <taxon>Frigidibacter</taxon>
    </lineage>
</organism>
<dbReference type="InterPro" id="IPR005471">
    <property type="entry name" value="Tscrpt_reg_IclR_N"/>
</dbReference>
<dbReference type="OrthoDB" id="9807558at2"/>
<dbReference type="PROSITE" id="PS51078">
    <property type="entry name" value="ICLR_ED"/>
    <property type="match status" value="1"/>
</dbReference>
<dbReference type="InterPro" id="IPR029016">
    <property type="entry name" value="GAF-like_dom_sf"/>
</dbReference>
<dbReference type="STRING" id="1335048.AKL17_3094"/>